<dbReference type="PANTHER" id="PTHR10046">
    <property type="entry name" value="ATP DEPENDENT LON PROTEASE FAMILY MEMBER"/>
    <property type="match status" value="1"/>
</dbReference>
<dbReference type="NCBIfam" id="NF041438">
    <property type="entry name" value="SepM_fam_S16"/>
    <property type="match status" value="1"/>
</dbReference>
<dbReference type="EMBL" id="JAWJAY010000001">
    <property type="protein sequence ID" value="MDV2885391.1"/>
    <property type="molecule type" value="Genomic_DNA"/>
</dbReference>
<dbReference type="GO" id="GO:0030163">
    <property type="term" value="P:protein catabolic process"/>
    <property type="evidence" value="ECO:0007669"/>
    <property type="project" value="InterPro"/>
</dbReference>
<keyword evidence="1 5" id="KW-0378">Hydrolase</keyword>
<dbReference type="GO" id="GO:0004252">
    <property type="term" value="F:serine-type endopeptidase activity"/>
    <property type="evidence" value="ECO:0007669"/>
    <property type="project" value="UniProtKB-UniRule"/>
</dbReference>
<feature type="domain" description="PDZ" evidence="3">
    <location>
        <begin position="134"/>
        <end position="191"/>
    </location>
</feature>
<comment type="similarity">
    <text evidence="1">Belongs to the peptidase S16 family.</text>
</comment>
<feature type="active site" evidence="1">
    <location>
        <position position="244"/>
    </location>
</feature>
<dbReference type="InterPro" id="IPR001478">
    <property type="entry name" value="PDZ"/>
</dbReference>
<dbReference type="SUPFAM" id="SSF50156">
    <property type="entry name" value="PDZ domain-like"/>
    <property type="match status" value="1"/>
</dbReference>
<dbReference type="InterPro" id="IPR008269">
    <property type="entry name" value="Lon_proteolytic"/>
</dbReference>
<dbReference type="PROSITE" id="PS50106">
    <property type="entry name" value="PDZ"/>
    <property type="match status" value="1"/>
</dbReference>
<sequence>MKQTKQSNWIKWRWPILIILLLGLYFTPLPYYYSQPGDALVLDDVISVDGASEEAGGSFMLTTIRMGKANPIFYAWAQFSPYRILHPESQLRFEDETDEEYQHRQLMMMTDSQEVAKIVAYEQANKEVSYEYFGVLVTVLIEGMPAIEILEQGDRIQQVNGESIRTADELIDRLTGYEKGDNVTLTIEREGELMEVTVGFSHFPEEMNAPSDRVGIGIQAPVTDREVTFNPDVHIDTSQIGGPSAGLMFSLEIYDQLTDGNLTKGYLVAGTGTIREDGTVGRIGGAAQKVVAADRAGADYFLAPFEDGADDSNYNEAVLAAEDIGTDMEIIPINRFEEAIEFLESL</sequence>
<dbReference type="RefSeq" id="WP_323466595.1">
    <property type="nucleotide sequence ID" value="NZ_CP144224.1"/>
</dbReference>
<feature type="transmembrane region" description="Helical" evidence="2">
    <location>
        <begin position="12"/>
        <end position="33"/>
    </location>
</feature>
<evidence type="ECO:0000313" key="6">
    <source>
        <dbReference type="Proteomes" id="UP001285636"/>
    </source>
</evidence>
<evidence type="ECO:0000313" key="5">
    <source>
        <dbReference type="EMBL" id="MDV2885391.1"/>
    </source>
</evidence>
<keyword evidence="1" id="KW-0720">Serine protease</keyword>
<dbReference type="Pfam" id="PF05362">
    <property type="entry name" value="Lon_C"/>
    <property type="match status" value="1"/>
</dbReference>
<dbReference type="InterPro" id="IPR014721">
    <property type="entry name" value="Ribsml_uS5_D2-typ_fold_subgr"/>
</dbReference>
<reference evidence="5" key="1">
    <citation type="submission" date="2023-10" db="EMBL/GenBank/DDBJ databases">
        <title>Screening of Alkalihalophilus pseudofirmusBZ-TG-HK211 and Its Alleviation of Salt Stress on Rapeseed Growth.</title>
        <authorList>
            <person name="Zhao B."/>
            <person name="Guo T."/>
        </authorList>
    </citation>
    <scope>NUCLEOTIDE SEQUENCE</scope>
    <source>
        <strain evidence="5">BZ-TG-HK211</strain>
    </source>
</reference>
<dbReference type="EC" id="3.4.21.53" evidence="1"/>
<keyword evidence="2" id="KW-1133">Transmembrane helix</keyword>
<evidence type="ECO:0000256" key="2">
    <source>
        <dbReference type="SAM" id="Phobius"/>
    </source>
</evidence>
<comment type="catalytic activity">
    <reaction evidence="1">
        <text>Hydrolysis of proteins in presence of ATP.</text>
        <dbReference type="EC" id="3.4.21.53"/>
    </reaction>
</comment>
<name>A0AAJ2U1C8_ALKPS</name>
<dbReference type="PROSITE" id="PS51786">
    <property type="entry name" value="LON_PROTEOLYTIC"/>
    <property type="match status" value="1"/>
</dbReference>
<dbReference type="InterPro" id="IPR020568">
    <property type="entry name" value="Ribosomal_Su5_D2-typ_SF"/>
</dbReference>
<comment type="caution">
    <text evidence="5">The sequence shown here is derived from an EMBL/GenBank/DDBJ whole genome shotgun (WGS) entry which is preliminary data.</text>
</comment>
<dbReference type="SMART" id="SM00228">
    <property type="entry name" value="PDZ"/>
    <property type="match status" value="1"/>
</dbReference>
<evidence type="ECO:0000256" key="1">
    <source>
        <dbReference type="PROSITE-ProRule" id="PRU01122"/>
    </source>
</evidence>
<feature type="active site" evidence="1">
    <location>
        <position position="289"/>
    </location>
</feature>
<dbReference type="InterPro" id="IPR036034">
    <property type="entry name" value="PDZ_sf"/>
</dbReference>
<dbReference type="GO" id="GO:0006508">
    <property type="term" value="P:proteolysis"/>
    <property type="evidence" value="ECO:0007669"/>
    <property type="project" value="UniProtKB-KW"/>
</dbReference>
<keyword evidence="1 5" id="KW-0645">Protease</keyword>
<evidence type="ECO:0000259" key="3">
    <source>
        <dbReference type="PROSITE" id="PS50106"/>
    </source>
</evidence>
<dbReference type="AlphaFoldDB" id="A0AAJ2U1C8"/>
<dbReference type="GO" id="GO:0004176">
    <property type="term" value="F:ATP-dependent peptidase activity"/>
    <property type="evidence" value="ECO:0007669"/>
    <property type="project" value="UniProtKB-UniRule"/>
</dbReference>
<dbReference type="Proteomes" id="UP001285636">
    <property type="component" value="Unassembled WGS sequence"/>
</dbReference>
<dbReference type="InterPro" id="IPR027065">
    <property type="entry name" value="Lon_Prtase"/>
</dbReference>
<proteinExistence type="inferred from homology"/>
<dbReference type="SUPFAM" id="SSF54211">
    <property type="entry name" value="Ribosomal protein S5 domain 2-like"/>
    <property type="match status" value="1"/>
</dbReference>
<organism evidence="5 6">
    <name type="scientific">Alkalihalophilus pseudofirmus</name>
    <name type="common">Bacillus pseudofirmus</name>
    <dbReference type="NCBI Taxonomy" id="79885"/>
    <lineage>
        <taxon>Bacteria</taxon>
        <taxon>Bacillati</taxon>
        <taxon>Bacillota</taxon>
        <taxon>Bacilli</taxon>
        <taxon>Bacillales</taxon>
        <taxon>Bacillaceae</taxon>
        <taxon>Alkalihalophilus</taxon>
    </lineage>
</organism>
<gene>
    <name evidence="5" type="ORF">RYX45_09355</name>
</gene>
<protein>
    <recommendedName>
        <fullName evidence="1">endopeptidase La</fullName>
        <ecNumber evidence="1">3.4.21.53</ecNumber>
    </recommendedName>
</protein>
<dbReference type="Gene3D" id="3.30.230.10">
    <property type="match status" value="1"/>
</dbReference>
<evidence type="ECO:0000259" key="4">
    <source>
        <dbReference type="PROSITE" id="PS51786"/>
    </source>
</evidence>
<dbReference type="Pfam" id="PF13180">
    <property type="entry name" value="PDZ_2"/>
    <property type="match status" value="1"/>
</dbReference>
<accession>A0AAJ2U1C8</accession>
<keyword evidence="2" id="KW-0472">Membrane</keyword>
<keyword evidence="2" id="KW-0812">Transmembrane</keyword>
<feature type="domain" description="Lon proteolytic" evidence="4">
    <location>
        <begin position="238"/>
        <end position="346"/>
    </location>
</feature>
<dbReference type="GO" id="GO:0005524">
    <property type="term" value="F:ATP binding"/>
    <property type="evidence" value="ECO:0007669"/>
    <property type="project" value="InterPro"/>
</dbReference>